<feature type="chain" id="PRO_5045989050" description="NHL repeat-containing protein" evidence="3">
    <location>
        <begin position="31"/>
        <end position="382"/>
    </location>
</feature>
<evidence type="ECO:0000256" key="3">
    <source>
        <dbReference type="SAM" id="SignalP"/>
    </source>
</evidence>
<keyword evidence="5" id="KW-1185">Reference proteome</keyword>
<dbReference type="PROSITE" id="PS51257">
    <property type="entry name" value="PROKAR_LIPOPROTEIN"/>
    <property type="match status" value="1"/>
</dbReference>
<dbReference type="PANTHER" id="PTHR24104">
    <property type="entry name" value="E3 UBIQUITIN-PROTEIN LIGASE NHLRC1-RELATED"/>
    <property type="match status" value="1"/>
</dbReference>
<accession>A0ABQ6TR02</accession>
<keyword evidence="3" id="KW-0732">Signal</keyword>
<evidence type="ECO:0000256" key="2">
    <source>
        <dbReference type="PROSITE-ProRule" id="PRU00504"/>
    </source>
</evidence>
<dbReference type="Gene3D" id="2.120.10.30">
    <property type="entry name" value="TolB, C-terminal domain"/>
    <property type="match status" value="1"/>
</dbReference>
<sequence length="382" mass="41390">MNPIRNQVAGVVSSAKIVVMALLVALLVTACATAPAPKAGPVFFPPPPSEPRVQFLKSVNSSRDVEPDKSGFTLLVTGTSEKDLIKPIIRPYGVKYIRGKLYICDTQSPPSVIIVDFKNKTFNYLKGNTNLGRLKKPINLAVDKDGGLFVADSLRQEILRYDAAGNYIGSIGKENLTKPVDVAVDDTSIFVLDIKGNDIKVFDRKTGQFEKSIQKNTDGTPFLSLPTNLTVDSKGLIHVTNVGAGNVVTLDKDGHLINTFGKLGDAFGEFTRPKGIAVDDKNRTWVVDGGFQNVQLFNENNRLLMFFGDPPLPAGALNLPAGITVTNEDLDYFQQFAAPDFVLEQVVFVTNQMGNDKISVYGFGHRKGAAETSPEAAGRKAD</sequence>
<evidence type="ECO:0000256" key="1">
    <source>
        <dbReference type="ARBA" id="ARBA00022737"/>
    </source>
</evidence>
<organism evidence="4 5">
    <name type="scientific">Oryzomonas sagensis</name>
    <dbReference type="NCBI Taxonomy" id="2603857"/>
    <lineage>
        <taxon>Bacteria</taxon>
        <taxon>Pseudomonadati</taxon>
        <taxon>Thermodesulfobacteriota</taxon>
        <taxon>Desulfuromonadia</taxon>
        <taxon>Geobacterales</taxon>
        <taxon>Geobacteraceae</taxon>
        <taxon>Oryzomonas</taxon>
    </lineage>
</organism>
<feature type="signal peptide" evidence="3">
    <location>
        <begin position="1"/>
        <end position="30"/>
    </location>
</feature>
<dbReference type="Proteomes" id="UP000798046">
    <property type="component" value="Unassembled WGS sequence"/>
</dbReference>
<dbReference type="PANTHER" id="PTHR24104:SF25">
    <property type="entry name" value="PROTEIN LIN-41"/>
    <property type="match status" value="1"/>
</dbReference>
<dbReference type="RefSeq" id="WP_151154930.1">
    <property type="nucleotide sequence ID" value="NZ_VZRA01000001.1"/>
</dbReference>
<dbReference type="SUPFAM" id="SSF63829">
    <property type="entry name" value="Calcium-dependent phosphotriesterase"/>
    <property type="match status" value="1"/>
</dbReference>
<keyword evidence="1" id="KW-0677">Repeat</keyword>
<reference evidence="4 5" key="1">
    <citation type="journal article" date="2020" name="Microorganisms">
        <title>Description of Three Novel Members in the Family Geobacteraceae, Oryzomonas japonicum gen. nov., sp. nov., Oryzomonas sagensis sp. nov., and Oryzomonas ruber sp. nov.</title>
        <authorList>
            <person name="Xu Z."/>
            <person name="Masuda Y."/>
            <person name="Hayakawa C."/>
            <person name="Ushijima N."/>
            <person name="Kawano K."/>
            <person name="Shiratori Y."/>
            <person name="Senoo K."/>
            <person name="Itoh H."/>
        </authorList>
    </citation>
    <scope>NUCLEOTIDE SEQUENCE [LARGE SCALE GENOMIC DNA]</scope>
    <source>
        <strain evidence="4 5">Red100</strain>
    </source>
</reference>
<protein>
    <recommendedName>
        <fullName evidence="6">NHL repeat-containing protein</fullName>
    </recommendedName>
</protein>
<evidence type="ECO:0000313" key="5">
    <source>
        <dbReference type="Proteomes" id="UP000798046"/>
    </source>
</evidence>
<feature type="repeat" description="NHL" evidence="2">
    <location>
        <begin position="257"/>
        <end position="300"/>
    </location>
</feature>
<evidence type="ECO:0000313" key="4">
    <source>
        <dbReference type="EMBL" id="KAB0671473.1"/>
    </source>
</evidence>
<dbReference type="InterPro" id="IPR011042">
    <property type="entry name" value="6-blade_b-propeller_TolB-like"/>
</dbReference>
<dbReference type="InterPro" id="IPR050952">
    <property type="entry name" value="TRIM-NHL_E3_ligases"/>
</dbReference>
<evidence type="ECO:0008006" key="6">
    <source>
        <dbReference type="Google" id="ProtNLM"/>
    </source>
</evidence>
<gene>
    <name evidence="4" type="ORF">F6V30_02520</name>
</gene>
<dbReference type="EMBL" id="VZRA01000001">
    <property type="protein sequence ID" value="KAB0671473.1"/>
    <property type="molecule type" value="Genomic_DNA"/>
</dbReference>
<dbReference type="PROSITE" id="PS51125">
    <property type="entry name" value="NHL"/>
    <property type="match status" value="1"/>
</dbReference>
<proteinExistence type="predicted"/>
<name>A0ABQ6TR02_9BACT</name>
<dbReference type="InterPro" id="IPR001258">
    <property type="entry name" value="NHL_repeat"/>
</dbReference>
<comment type="caution">
    <text evidence="4">The sequence shown here is derived from an EMBL/GenBank/DDBJ whole genome shotgun (WGS) entry which is preliminary data.</text>
</comment>